<evidence type="ECO:0000313" key="1">
    <source>
        <dbReference type="EMBL" id="ETO04175.1"/>
    </source>
</evidence>
<keyword evidence="2" id="KW-1185">Reference proteome</keyword>
<dbReference type="AlphaFoldDB" id="X6LTW9"/>
<evidence type="ECO:0000313" key="2">
    <source>
        <dbReference type="Proteomes" id="UP000023152"/>
    </source>
</evidence>
<dbReference type="EMBL" id="ASPP01029873">
    <property type="protein sequence ID" value="ETO04175.1"/>
    <property type="molecule type" value="Genomic_DNA"/>
</dbReference>
<name>X6LTW9_RETFI</name>
<sequence length="108" mass="13314">MRLWNDLGILRVQFHASILNSDMFTKLQNLMFDKNTEKLKKQQLKLAIDTLIIDRSHKFVYDFQKVLERCFDEHFKKDSNGLEKKHNRKWLIFLLERTNSKFFFFFFF</sequence>
<reference evidence="1 2" key="1">
    <citation type="journal article" date="2013" name="Curr. Biol.">
        <title>The Genome of the Foraminiferan Reticulomyxa filosa.</title>
        <authorList>
            <person name="Glockner G."/>
            <person name="Hulsmann N."/>
            <person name="Schleicher M."/>
            <person name="Noegel A.A."/>
            <person name="Eichinger L."/>
            <person name="Gallinger C."/>
            <person name="Pawlowski J."/>
            <person name="Sierra R."/>
            <person name="Euteneuer U."/>
            <person name="Pillet L."/>
            <person name="Moustafa A."/>
            <person name="Platzer M."/>
            <person name="Groth M."/>
            <person name="Szafranski K."/>
            <person name="Schliwa M."/>
        </authorList>
    </citation>
    <scope>NUCLEOTIDE SEQUENCE [LARGE SCALE GENOMIC DNA]</scope>
</reference>
<protein>
    <submittedName>
        <fullName evidence="1">Uncharacterized protein</fullName>
    </submittedName>
</protein>
<organism evidence="1 2">
    <name type="scientific">Reticulomyxa filosa</name>
    <dbReference type="NCBI Taxonomy" id="46433"/>
    <lineage>
        <taxon>Eukaryota</taxon>
        <taxon>Sar</taxon>
        <taxon>Rhizaria</taxon>
        <taxon>Retaria</taxon>
        <taxon>Foraminifera</taxon>
        <taxon>Monothalamids</taxon>
        <taxon>Reticulomyxidae</taxon>
        <taxon>Reticulomyxa</taxon>
    </lineage>
</organism>
<accession>X6LTW9</accession>
<proteinExistence type="predicted"/>
<comment type="caution">
    <text evidence="1">The sequence shown here is derived from an EMBL/GenBank/DDBJ whole genome shotgun (WGS) entry which is preliminary data.</text>
</comment>
<dbReference type="Proteomes" id="UP000023152">
    <property type="component" value="Unassembled WGS sequence"/>
</dbReference>
<gene>
    <name evidence="1" type="ORF">RFI_33223</name>
</gene>